<gene>
    <name evidence="2" type="ORF">EVOR1521_LOCUS5119</name>
</gene>
<feature type="compositionally biased region" description="Low complexity" evidence="1">
    <location>
        <begin position="135"/>
        <end position="145"/>
    </location>
</feature>
<sequence>MAGWADGSAGNEVLVLCRFPQLENSQFFNTTSDFKLEGFEGGKPVIVVDGAWRFKGQHQRPHSTNIFFEDAELQGASPHVVELELDRTGLASRPERAGGAERVRAPKHMPPPLEAKSPEPAADSETQVAVGATNADAAPSSSAPKAEAKAVVHRRRVKRRRVVRSSGSE</sequence>
<dbReference type="AlphaFoldDB" id="A0AA36HWV8"/>
<dbReference type="Proteomes" id="UP001178507">
    <property type="component" value="Unassembled WGS sequence"/>
</dbReference>
<evidence type="ECO:0000313" key="2">
    <source>
        <dbReference type="EMBL" id="CAJ1375939.1"/>
    </source>
</evidence>
<feature type="compositionally biased region" description="Basic residues" evidence="1">
    <location>
        <begin position="151"/>
        <end position="163"/>
    </location>
</feature>
<evidence type="ECO:0000313" key="3">
    <source>
        <dbReference type="Proteomes" id="UP001178507"/>
    </source>
</evidence>
<proteinExistence type="predicted"/>
<organism evidence="2 3">
    <name type="scientific">Effrenium voratum</name>
    <dbReference type="NCBI Taxonomy" id="2562239"/>
    <lineage>
        <taxon>Eukaryota</taxon>
        <taxon>Sar</taxon>
        <taxon>Alveolata</taxon>
        <taxon>Dinophyceae</taxon>
        <taxon>Suessiales</taxon>
        <taxon>Symbiodiniaceae</taxon>
        <taxon>Effrenium</taxon>
    </lineage>
</organism>
<evidence type="ECO:0000256" key="1">
    <source>
        <dbReference type="SAM" id="MobiDB-lite"/>
    </source>
</evidence>
<feature type="region of interest" description="Disordered" evidence="1">
    <location>
        <begin position="87"/>
        <end position="169"/>
    </location>
</feature>
<protein>
    <submittedName>
        <fullName evidence="2">Uncharacterized protein</fullName>
    </submittedName>
</protein>
<keyword evidence="3" id="KW-1185">Reference proteome</keyword>
<feature type="compositionally biased region" description="Basic and acidic residues" evidence="1">
    <location>
        <begin position="87"/>
        <end position="104"/>
    </location>
</feature>
<dbReference type="EMBL" id="CAUJNA010000349">
    <property type="protein sequence ID" value="CAJ1375939.1"/>
    <property type="molecule type" value="Genomic_DNA"/>
</dbReference>
<accession>A0AA36HWV8</accession>
<reference evidence="2" key="1">
    <citation type="submission" date="2023-08" db="EMBL/GenBank/DDBJ databases">
        <authorList>
            <person name="Chen Y."/>
            <person name="Shah S."/>
            <person name="Dougan E. K."/>
            <person name="Thang M."/>
            <person name="Chan C."/>
        </authorList>
    </citation>
    <scope>NUCLEOTIDE SEQUENCE</scope>
</reference>
<name>A0AA36HWV8_9DINO</name>
<comment type="caution">
    <text evidence="2">The sequence shown here is derived from an EMBL/GenBank/DDBJ whole genome shotgun (WGS) entry which is preliminary data.</text>
</comment>